<evidence type="ECO:0000313" key="2">
    <source>
        <dbReference type="EMBL" id="MBB6018520.1"/>
    </source>
</evidence>
<keyword evidence="1" id="KW-0472">Membrane</keyword>
<dbReference type="EMBL" id="JACHEW010000032">
    <property type="protein sequence ID" value="MBB6018520.1"/>
    <property type="molecule type" value="Genomic_DNA"/>
</dbReference>
<evidence type="ECO:0000256" key="1">
    <source>
        <dbReference type="SAM" id="Phobius"/>
    </source>
</evidence>
<reference evidence="2 3" key="1">
    <citation type="submission" date="2020-08" db="EMBL/GenBank/DDBJ databases">
        <title>Genomic Encyclopedia of Type Strains, Phase IV (KMG-IV): sequencing the most valuable type-strain genomes for metagenomic binning, comparative biology and taxonomic classification.</title>
        <authorList>
            <person name="Goeker M."/>
        </authorList>
    </citation>
    <scope>NUCLEOTIDE SEQUENCE [LARGE SCALE GENOMIC DNA]</scope>
    <source>
        <strain evidence="2 3">DSM 12027</strain>
    </source>
</reference>
<dbReference type="Proteomes" id="UP000629870">
    <property type="component" value="Unassembled WGS sequence"/>
</dbReference>
<feature type="transmembrane region" description="Helical" evidence="1">
    <location>
        <begin position="27"/>
        <end position="52"/>
    </location>
</feature>
<organism evidence="2 3">
    <name type="scientific">Deinococcus radiopugnans ATCC 19172</name>
    <dbReference type="NCBI Taxonomy" id="585398"/>
    <lineage>
        <taxon>Bacteria</taxon>
        <taxon>Thermotogati</taxon>
        <taxon>Deinococcota</taxon>
        <taxon>Deinococci</taxon>
        <taxon>Deinococcales</taxon>
        <taxon>Deinococcaceae</taxon>
        <taxon>Deinococcus</taxon>
    </lineage>
</organism>
<evidence type="ECO:0000313" key="3">
    <source>
        <dbReference type="Proteomes" id="UP000629870"/>
    </source>
</evidence>
<name>A0ABR6NZA3_9DEIO</name>
<accession>A0ABR6NZA3</accession>
<keyword evidence="1" id="KW-1133">Transmembrane helix</keyword>
<gene>
    <name evidence="2" type="ORF">HNQ04_003801</name>
</gene>
<sequence>MRGYECLFAAAGAGFGRLPSLRPRPCGAVLMPGVLLGVLILLALFGVAAWALKLPDNL</sequence>
<protein>
    <recommendedName>
        <fullName evidence="4">Potassium-transporting ATPase subunit F</fullName>
    </recommendedName>
</protein>
<comment type="caution">
    <text evidence="2">The sequence shown here is derived from an EMBL/GenBank/DDBJ whole genome shotgun (WGS) entry which is preliminary data.</text>
</comment>
<evidence type="ECO:0008006" key="4">
    <source>
        <dbReference type="Google" id="ProtNLM"/>
    </source>
</evidence>
<keyword evidence="3" id="KW-1185">Reference proteome</keyword>
<keyword evidence="1" id="KW-0812">Transmembrane</keyword>
<proteinExistence type="predicted"/>